<evidence type="ECO:0000256" key="1">
    <source>
        <dbReference type="SAM" id="MobiDB-lite"/>
    </source>
</evidence>
<gene>
    <name evidence="2" type="ORF">DACRYDRAFT_25263</name>
</gene>
<dbReference type="EMBL" id="JH795878">
    <property type="protein sequence ID" value="EJT97142.1"/>
    <property type="molecule type" value="Genomic_DNA"/>
</dbReference>
<keyword evidence="3" id="KW-1185">Reference proteome</keyword>
<accession>M5G040</accession>
<feature type="compositionally biased region" description="Polar residues" evidence="1">
    <location>
        <begin position="51"/>
        <end position="60"/>
    </location>
</feature>
<evidence type="ECO:0000313" key="2">
    <source>
        <dbReference type="EMBL" id="EJT97142.1"/>
    </source>
</evidence>
<dbReference type="GeneID" id="63689149"/>
<sequence>MHSLRGINPAKGDGMQSEKDTFYLPKSGLGVSLPIEGRSGESSVRSGGTGDATSDIGTSGRSELDRDLLELDVNSLRLDERIAIAEWGAYMRQFPSPSILQGKVTPTDIKSYKVPTGFATDVSDVRQAFQALDGGLSVVTRGAGLWGPLQVAAYDPDGDQVLIRLPGDGYDVFYRFQDAAAIAHREEDRWHLLCFTCSATIR</sequence>
<feature type="compositionally biased region" description="Low complexity" evidence="1">
    <location>
        <begin position="36"/>
        <end position="46"/>
    </location>
</feature>
<feature type="region of interest" description="Disordered" evidence="1">
    <location>
        <begin position="1"/>
        <end position="21"/>
    </location>
</feature>
<dbReference type="Proteomes" id="UP000030653">
    <property type="component" value="Unassembled WGS sequence"/>
</dbReference>
<feature type="region of interest" description="Disordered" evidence="1">
    <location>
        <begin position="34"/>
        <end position="60"/>
    </location>
</feature>
<protein>
    <submittedName>
        <fullName evidence="2">Uncharacterized protein</fullName>
    </submittedName>
</protein>
<reference evidence="2 3" key="1">
    <citation type="journal article" date="2012" name="Science">
        <title>The Paleozoic origin of enzymatic lignin decomposition reconstructed from 31 fungal genomes.</title>
        <authorList>
            <person name="Floudas D."/>
            <person name="Binder M."/>
            <person name="Riley R."/>
            <person name="Barry K."/>
            <person name="Blanchette R.A."/>
            <person name="Henrissat B."/>
            <person name="Martinez A.T."/>
            <person name="Otillar R."/>
            <person name="Spatafora J.W."/>
            <person name="Yadav J.S."/>
            <person name="Aerts A."/>
            <person name="Benoit I."/>
            <person name="Boyd A."/>
            <person name="Carlson A."/>
            <person name="Copeland A."/>
            <person name="Coutinho P.M."/>
            <person name="de Vries R.P."/>
            <person name="Ferreira P."/>
            <person name="Findley K."/>
            <person name="Foster B."/>
            <person name="Gaskell J."/>
            <person name="Glotzer D."/>
            <person name="Gorecki P."/>
            <person name="Heitman J."/>
            <person name="Hesse C."/>
            <person name="Hori C."/>
            <person name="Igarashi K."/>
            <person name="Jurgens J.A."/>
            <person name="Kallen N."/>
            <person name="Kersten P."/>
            <person name="Kohler A."/>
            <person name="Kuees U."/>
            <person name="Kumar T.K.A."/>
            <person name="Kuo A."/>
            <person name="LaButti K."/>
            <person name="Larrondo L.F."/>
            <person name="Lindquist E."/>
            <person name="Ling A."/>
            <person name="Lombard V."/>
            <person name="Lucas S."/>
            <person name="Lundell T."/>
            <person name="Martin R."/>
            <person name="McLaughlin D.J."/>
            <person name="Morgenstern I."/>
            <person name="Morin E."/>
            <person name="Murat C."/>
            <person name="Nagy L.G."/>
            <person name="Nolan M."/>
            <person name="Ohm R.A."/>
            <person name="Patyshakuliyeva A."/>
            <person name="Rokas A."/>
            <person name="Ruiz-Duenas F.J."/>
            <person name="Sabat G."/>
            <person name="Salamov A."/>
            <person name="Samejima M."/>
            <person name="Schmutz J."/>
            <person name="Slot J.C."/>
            <person name="St John F."/>
            <person name="Stenlid J."/>
            <person name="Sun H."/>
            <person name="Sun S."/>
            <person name="Syed K."/>
            <person name="Tsang A."/>
            <person name="Wiebenga A."/>
            <person name="Young D."/>
            <person name="Pisabarro A."/>
            <person name="Eastwood D.C."/>
            <person name="Martin F."/>
            <person name="Cullen D."/>
            <person name="Grigoriev I.V."/>
            <person name="Hibbett D.S."/>
        </authorList>
    </citation>
    <scope>NUCLEOTIDE SEQUENCE [LARGE SCALE GENOMIC DNA]</scope>
    <source>
        <strain evidence="2 3">DJM-731 SS1</strain>
    </source>
</reference>
<dbReference type="OrthoDB" id="3397483at2759"/>
<dbReference type="RefSeq" id="XP_040624040.1">
    <property type="nucleotide sequence ID" value="XM_040774087.1"/>
</dbReference>
<proteinExistence type="predicted"/>
<dbReference type="AlphaFoldDB" id="M5G040"/>
<evidence type="ECO:0000313" key="3">
    <source>
        <dbReference type="Proteomes" id="UP000030653"/>
    </source>
</evidence>
<name>M5G040_DACPD</name>
<dbReference type="HOGENOM" id="CLU_1354575_0_0_1"/>
<organism evidence="2 3">
    <name type="scientific">Dacryopinax primogenitus (strain DJM 731)</name>
    <name type="common">Brown rot fungus</name>
    <dbReference type="NCBI Taxonomy" id="1858805"/>
    <lineage>
        <taxon>Eukaryota</taxon>
        <taxon>Fungi</taxon>
        <taxon>Dikarya</taxon>
        <taxon>Basidiomycota</taxon>
        <taxon>Agaricomycotina</taxon>
        <taxon>Dacrymycetes</taxon>
        <taxon>Dacrymycetales</taxon>
        <taxon>Dacrymycetaceae</taxon>
        <taxon>Dacryopinax</taxon>
    </lineage>
</organism>